<dbReference type="AlphaFoldDB" id="A0ABD3JHV9"/>
<protein>
    <submittedName>
        <fullName evidence="2">Uncharacterized protein</fullName>
    </submittedName>
</protein>
<evidence type="ECO:0000256" key="1">
    <source>
        <dbReference type="SAM" id="MobiDB-lite"/>
    </source>
</evidence>
<accession>A0ABD3JHV9</accession>
<dbReference type="EMBL" id="JBJKBG010000008">
    <property type="protein sequence ID" value="KAL3727681.1"/>
    <property type="molecule type" value="Genomic_DNA"/>
</dbReference>
<name>A0ABD3JHV9_EUCGL</name>
<comment type="caution">
    <text evidence="2">The sequence shown here is derived from an EMBL/GenBank/DDBJ whole genome shotgun (WGS) entry which is preliminary data.</text>
</comment>
<dbReference type="Proteomes" id="UP001634007">
    <property type="component" value="Unassembled WGS sequence"/>
</dbReference>
<sequence length="234" mass="24940">MPECDAVACLAVEEGVWRSFLTRAPRSSRAGAGFTGSCKFTFTQPPSGIYWRLDQGCGREGGLMLGDGGPIRHAYAFHRCLMIKGSVNGSSRTSASSHETRITHLCLGISIISWPNYGYSFQGNVGPNEHYDPFPQGTNNIHPVGLEAPDVSMNLPSPPVRTMMHAANGSASSSGLLPTEQTLFVIGEVVAALSADVQLGDGIDGSHDIMSDGEESVEGIWSDQGREQAAWPTK</sequence>
<reference evidence="2 3" key="1">
    <citation type="submission" date="2024-11" db="EMBL/GenBank/DDBJ databases">
        <title>Chromosome-level genome assembly of Eucalyptus globulus Labill. provides insights into its genome evolution.</title>
        <authorList>
            <person name="Li X."/>
        </authorList>
    </citation>
    <scope>NUCLEOTIDE SEQUENCE [LARGE SCALE GENOMIC DNA]</scope>
    <source>
        <strain evidence="2">CL2024</strain>
        <tissue evidence="2">Fresh tender leaves</tissue>
    </source>
</reference>
<evidence type="ECO:0000313" key="3">
    <source>
        <dbReference type="Proteomes" id="UP001634007"/>
    </source>
</evidence>
<organism evidence="2 3">
    <name type="scientific">Eucalyptus globulus</name>
    <name type="common">Tasmanian blue gum</name>
    <dbReference type="NCBI Taxonomy" id="34317"/>
    <lineage>
        <taxon>Eukaryota</taxon>
        <taxon>Viridiplantae</taxon>
        <taxon>Streptophyta</taxon>
        <taxon>Embryophyta</taxon>
        <taxon>Tracheophyta</taxon>
        <taxon>Spermatophyta</taxon>
        <taxon>Magnoliopsida</taxon>
        <taxon>eudicotyledons</taxon>
        <taxon>Gunneridae</taxon>
        <taxon>Pentapetalae</taxon>
        <taxon>rosids</taxon>
        <taxon>malvids</taxon>
        <taxon>Myrtales</taxon>
        <taxon>Myrtaceae</taxon>
        <taxon>Myrtoideae</taxon>
        <taxon>Eucalypteae</taxon>
        <taxon>Eucalyptus</taxon>
    </lineage>
</organism>
<evidence type="ECO:0000313" key="2">
    <source>
        <dbReference type="EMBL" id="KAL3727681.1"/>
    </source>
</evidence>
<gene>
    <name evidence="2" type="ORF">ACJRO7_032422</name>
</gene>
<proteinExistence type="predicted"/>
<keyword evidence="3" id="KW-1185">Reference proteome</keyword>
<feature type="region of interest" description="Disordered" evidence="1">
    <location>
        <begin position="214"/>
        <end position="234"/>
    </location>
</feature>